<proteinExistence type="predicted"/>
<gene>
    <name evidence="2" type="ORF">G2W53_044131</name>
</gene>
<accession>A0A834SMC3</accession>
<organism evidence="2 3">
    <name type="scientific">Senna tora</name>
    <dbReference type="NCBI Taxonomy" id="362788"/>
    <lineage>
        <taxon>Eukaryota</taxon>
        <taxon>Viridiplantae</taxon>
        <taxon>Streptophyta</taxon>
        <taxon>Embryophyta</taxon>
        <taxon>Tracheophyta</taxon>
        <taxon>Spermatophyta</taxon>
        <taxon>Magnoliopsida</taxon>
        <taxon>eudicotyledons</taxon>
        <taxon>Gunneridae</taxon>
        <taxon>Pentapetalae</taxon>
        <taxon>rosids</taxon>
        <taxon>fabids</taxon>
        <taxon>Fabales</taxon>
        <taxon>Fabaceae</taxon>
        <taxon>Caesalpinioideae</taxon>
        <taxon>Cassia clade</taxon>
        <taxon>Senna</taxon>
    </lineage>
</organism>
<evidence type="ECO:0000313" key="2">
    <source>
        <dbReference type="EMBL" id="KAF7805020.1"/>
    </source>
</evidence>
<protein>
    <submittedName>
        <fullName evidence="2">Uncharacterized protein</fullName>
    </submittedName>
</protein>
<sequence length="84" mass="9729">MEKKSYWFNPKKGLKDTMWMRFSLKLPGILGCLYYTSPLLATVVVFFSSSRFKKTFIAESWFCFCPVRPSVLPLMGLSVYVPSE</sequence>
<feature type="transmembrane region" description="Helical" evidence="1">
    <location>
        <begin position="28"/>
        <end position="49"/>
    </location>
</feature>
<keyword evidence="1" id="KW-0472">Membrane</keyword>
<keyword evidence="3" id="KW-1185">Reference proteome</keyword>
<dbReference type="AlphaFoldDB" id="A0A834SMC3"/>
<dbReference type="EMBL" id="JAAIUW010000013">
    <property type="protein sequence ID" value="KAF7805020.1"/>
    <property type="molecule type" value="Genomic_DNA"/>
</dbReference>
<keyword evidence="1" id="KW-1133">Transmembrane helix</keyword>
<name>A0A834SMC3_9FABA</name>
<evidence type="ECO:0000313" key="3">
    <source>
        <dbReference type="Proteomes" id="UP000634136"/>
    </source>
</evidence>
<keyword evidence="1" id="KW-0812">Transmembrane</keyword>
<dbReference type="Proteomes" id="UP000634136">
    <property type="component" value="Unassembled WGS sequence"/>
</dbReference>
<evidence type="ECO:0000256" key="1">
    <source>
        <dbReference type="SAM" id="Phobius"/>
    </source>
</evidence>
<reference evidence="2" key="1">
    <citation type="submission" date="2020-09" db="EMBL/GenBank/DDBJ databases">
        <title>Genome-Enabled Discovery of Anthraquinone Biosynthesis in Senna tora.</title>
        <authorList>
            <person name="Kang S.-H."/>
            <person name="Pandey R.P."/>
            <person name="Lee C.-M."/>
            <person name="Sim J.-S."/>
            <person name="Jeong J.-T."/>
            <person name="Choi B.-S."/>
            <person name="Jung M."/>
            <person name="Ginzburg D."/>
            <person name="Zhao K."/>
            <person name="Won S.Y."/>
            <person name="Oh T.-J."/>
            <person name="Yu Y."/>
            <person name="Kim N.-H."/>
            <person name="Lee O.R."/>
            <person name="Lee T.-H."/>
            <person name="Bashyal P."/>
            <person name="Kim T.-S."/>
            <person name="Lee W.-H."/>
            <person name="Kawkins C."/>
            <person name="Kim C.-K."/>
            <person name="Kim J.S."/>
            <person name="Ahn B.O."/>
            <person name="Rhee S.Y."/>
            <person name="Sohng J.K."/>
        </authorList>
    </citation>
    <scope>NUCLEOTIDE SEQUENCE</scope>
    <source>
        <tissue evidence="2">Leaf</tissue>
    </source>
</reference>
<comment type="caution">
    <text evidence="2">The sequence shown here is derived from an EMBL/GenBank/DDBJ whole genome shotgun (WGS) entry which is preliminary data.</text>
</comment>